<dbReference type="PROSITE" id="PS00584">
    <property type="entry name" value="PFKB_KINASES_2"/>
    <property type="match status" value="1"/>
</dbReference>
<dbReference type="InterPro" id="IPR017583">
    <property type="entry name" value="Tagatose/fructose_Pkinase"/>
</dbReference>
<dbReference type="InterPro" id="IPR011611">
    <property type="entry name" value="PfkB_dom"/>
</dbReference>
<evidence type="ECO:0000256" key="10">
    <source>
        <dbReference type="PIRNR" id="PIRNR000535"/>
    </source>
</evidence>
<dbReference type="GO" id="GO:0008662">
    <property type="term" value="F:1-phosphofructokinase activity"/>
    <property type="evidence" value="ECO:0007669"/>
    <property type="project" value="UniProtKB-UniRule"/>
</dbReference>
<evidence type="ECO:0000259" key="12">
    <source>
        <dbReference type="Pfam" id="PF00294"/>
    </source>
</evidence>
<keyword evidence="6 11" id="KW-0418">Kinase</keyword>
<evidence type="ECO:0000256" key="7">
    <source>
        <dbReference type="ARBA" id="ARBA00022840"/>
    </source>
</evidence>
<sequence length="319" mass="33987">MKVATVTLNPAIDQTVRVTALEPGHVHRARTMLFQAGGKGINVAAFLAASGCQVRATGFLGRENAAIFERFFAERAIADAFVRLPGQTRIDIKIVDEERRQTTDINLPGLAPSEEAVTKLWQTIEELAADCRWFVLAGALPPALPASFYATLIARLKALGCLTVLDASGEALAQGILAGPTLVKPNRAELEQLTGQPLPTLSAVAQVARSLLRHDIRRVVVSLGEQGALFVEDEQMVHAVPPEVTVESTVGAGDAMVAALVLAELRGLDLAASARLATAYALARITRLDGTLPPSPVLESYSERVQVYPFVALPAEAED</sequence>
<feature type="domain" description="Carbohydrate kinase PfkB" evidence="12">
    <location>
        <begin position="7"/>
        <end position="291"/>
    </location>
</feature>
<organism evidence="13">
    <name type="scientific">Thermogemmatispora argillosa</name>
    <dbReference type="NCBI Taxonomy" id="2045280"/>
    <lineage>
        <taxon>Bacteria</taxon>
        <taxon>Bacillati</taxon>
        <taxon>Chloroflexota</taxon>
        <taxon>Ktedonobacteria</taxon>
        <taxon>Thermogemmatisporales</taxon>
        <taxon>Thermogemmatisporaceae</taxon>
        <taxon>Thermogemmatispora</taxon>
    </lineage>
</organism>
<keyword evidence="5 11" id="KW-0547">Nucleotide-binding</keyword>
<dbReference type="InterPro" id="IPR022463">
    <property type="entry name" value="1-PFruKinase"/>
</dbReference>
<evidence type="ECO:0000256" key="9">
    <source>
        <dbReference type="ARBA" id="ARBA00047745"/>
    </source>
</evidence>
<dbReference type="InterPro" id="IPR029056">
    <property type="entry name" value="Ribokinase-like"/>
</dbReference>
<dbReference type="FunFam" id="3.40.1190.20:FF:000001">
    <property type="entry name" value="Phosphofructokinase"/>
    <property type="match status" value="1"/>
</dbReference>
<comment type="function">
    <text evidence="11">Catalyzes the ATP-dependent phosphorylation of fructose-l-phosphate to fructose-l,6-bisphosphate.</text>
</comment>
<evidence type="ECO:0000256" key="5">
    <source>
        <dbReference type="ARBA" id="ARBA00022741"/>
    </source>
</evidence>
<dbReference type="EMBL" id="AP019377">
    <property type="protein sequence ID" value="BBH95800.1"/>
    <property type="molecule type" value="Genomic_DNA"/>
</dbReference>
<dbReference type="AlphaFoldDB" id="A0A455T8M7"/>
<evidence type="ECO:0000256" key="6">
    <source>
        <dbReference type="ARBA" id="ARBA00022777"/>
    </source>
</evidence>
<keyword evidence="4 10" id="KW-0808">Transferase</keyword>
<evidence type="ECO:0000256" key="4">
    <source>
        <dbReference type="ARBA" id="ARBA00022679"/>
    </source>
</evidence>
<dbReference type="NCBIfam" id="TIGR03168">
    <property type="entry name" value="1-PFK"/>
    <property type="match status" value="1"/>
</dbReference>
<proteinExistence type="inferred from homology"/>
<evidence type="ECO:0000256" key="11">
    <source>
        <dbReference type="RuleBase" id="RU369061"/>
    </source>
</evidence>
<dbReference type="GO" id="GO:0005829">
    <property type="term" value="C:cytosol"/>
    <property type="evidence" value="ECO:0007669"/>
    <property type="project" value="TreeGrafter"/>
</dbReference>
<dbReference type="Pfam" id="PF00294">
    <property type="entry name" value="PfkB"/>
    <property type="match status" value="1"/>
</dbReference>
<evidence type="ECO:0000256" key="3">
    <source>
        <dbReference type="ARBA" id="ARBA00013596"/>
    </source>
</evidence>
<dbReference type="CDD" id="cd01164">
    <property type="entry name" value="FruK_PfkB_like"/>
    <property type="match status" value="1"/>
</dbReference>
<dbReference type="GO" id="GO:0044281">
    <property type="term" value="P:small molecule metabolic process"/>
    <property type="evidence" value="ECO:0007669"/>
    <property type="project" value="UniProtKB-ARBA"/>
</dbReference>
<dbReference type="InterPro" id="IPR002173">
    <property type="entry name" value="Carboh/pur_kinase_PfkB_CS"/>
</dbReference>
<dbReference type="EC" id="2.7.1.56" evidence="2 11"/>
<dbReference type="NCBIfam" id="TIGR03828">
    <property type="entry name" value="pfkB"/>
    <property type="match status" value="1"/>
</dbReference>
<reference evidence="13" key="1">
    <citation type="submission" date="2018-12" db="EMBL/GenBank/DDBJ databases">
        <title>Novel natural products biosynthetic potential of the class Ktedonobacteria.</title>
        <authorList>
            <person name="Zheng Y."/>
            <person name="Saitou A."/>
            <person name="Wang C.M."/>
            <person name="Toyoda A."/>
            <person name="Minakuchi Y."/>
            <person name="Sekiguchi Y."/>
            <person name="Ueda K."/>
            <person name="Takano H."/>
            <person name="Sakai Y."/>
            <person name="Yokota A."/>
            <person name="Yabe S."/>
        </authorList>
    </citation>
    <scope>NUCLEOTIDE SEQUENCE</scope>
    <source>
        <strain evidence="13">A3-2</strain>
    </source>
</reference>
<dbReference type="PANTHER" id="PTHR46566">
    <property type="entry name" value="1-PHOSPHOFRUCTOKINASE-RELATED"/>
    <property type="match status" value="1"/>
</dbReference>
<dbReference type="PANTHER" id="PTHR46566:SF5">
    <property type="entry name" value="1-PHOSPHOFRUCTOKINASE"/>
    <property type="match status" value="1"/>
</dbReference>
<evidence type="ECO:0000256" key="1">
    <source>
        <dbReference type="ARBA" id="ARBA00010688"/>
    </source>
</evidence>
<evidence type="ECO:0000256" key="8">
    <source>
        <dbReference type="ARBA" id="ARBA00032802"/>
    </source>
</evidence>
<gene>
    <name evidence="13" type="ORF">KTA_39990</name>
</gene>
<evidence type="ECO:0000313" key="13">
    <source>
        <dbReference type="EMBL" id="BBH95800.1"/>
    </source>
</evidence>
<dbReference type="PROSITE" id="PS00583">
    <property type="entry name" value="PFKB_KINASES_1"/>
    <property type="match status" value="1"/>
</dbReference>
<keyword evidence="7 11" id="KW-0067">ATP-binding</keyword>
<comment type="catalytic activity">
    <reaction evidence="9 11">
        <text>beta-D-fructose 1-phosphate + ATP = beta-D-fructose 1,6-bisphosphate + ADP + H(+)</text>
        <dbReference type="Rhea" id="RHEA:14213"/>
        <dbReference type="ChEBI" id="CHEBI:15378"/>
        <dbReference type="ChEBI" id="CHEBI:30616"/>
        <dbReference type="ChEBI" id="CHEBI:32966"/>
        <dbReference type="ChEBI" id="CHEBI:138881"/>
        <dbReference type="ChEBI" id="CHEBI:456216"/>
        <dbReference type="EC" id="2.7.1.56"/>
    </reaction>
</comment>
<name>A0A455T8M7_9CHLR</name>
<dbReference type="GO" id="GO:0016052">
    <property type="term" value="P:carbohydrate catabolic process"/>
    <property type="evidence" value="ECO:0007669"/>
    <property type="project" value="UniProtKB-ARBA"/>
</dbReference>
<comment type="similarity">
    <text evidence="1 11">Belongs to the carbohydrate kinase PfkB family.</text>
</comment>
<accession>A0A455T8M7</accession>
<dbReference type="SUPFAM" id="SSF53613">
    <property type="entry name" value="Ribokinase-like"/>
    <property type="match status" value="1"/>
</dbReference>
<evidence type="ECO:0000256" key="2">
    <source>
        <dbReference type="ARBA" id="ARBA00012131"/>
    </source>
</evidence>
<dbReference type="Gene3D" id="3.40.1190.20">
    <property type="match status" value="1"/>
</dbReference>
<dbReference type="GO" id="GO:0005524">
    <property type="term" value="F:ATP binding"/>
    <property type="evidence" value="ECO:0007669"/>
    <property type="project" value="UniProtKB-UniRule"/>
</dbReference>
<dbReference type="PIRSF" id="PIRSF000535">
    <property type="entry name" value="1PFK/6PFK/LacC"/>
    <property type="match status" value="1"/>
</dbReference>
<protein>
    <recommendedName>
        <fullName evidence="3 11">1-phosphofructokinase</fullName>
        <shortName evidence="11">Fru1PK</shortName>
        <ecNumber evidence="2 11">2.7.1.56</ecNumber>
    </recommendedName>
    <alternativeName>
        <fullName evidence="8 11">Fructose 1-phosphate kinase</fullName>
    </alternativeName>
</protein>